<dbReference type="EMBL" id="VEPZ02000982">
    <property type="protein sequence ID" value="KAE8705375.1"/>
    <property type="molecule type" value="Genomic_DNA"/>
</dbReference>
<proteinExistence type="predicted"/>
<keyword evidence="1" id="KW-0472">Membrane</keyword>
<organism evidence="2 3">
    <name type="scientific">Hibiscus syriacus</name>
    <name type="common">Rose of Sharon</name>
    <dbReference type="NCBI Taxonomy" id="106335"/>
    <lineage>
        <taxon>Eukaryota</taxon>
        <taxon>Viridiplantae</taxon>
        <taxon>Streptophyta</taxon>
        <taxon>Embryophyta</taxon>
        <taxon>Tracheophyta</taxon>
        <taxon>Spermatophyta</taxon>
        <taxon>Magnoliopsida</taxon>
        <taxon>eudicotyledons</taxon>
        <taxon>Gunneridae</taxon>
        <taxon>Pentapetalae</taxon>
        <taxon>rosids</taxon>
        <taxon>malvids</taxon>
        <taxon>Malvales</taxon>
        <taxon>Malvaceae</taxon>
        <taxon>Malvoideae</taxon>
        <taxon>Hibiscus</taxon>
    </lineage>
</organism>
<evidence type="ECO:0000256" key="1">
    <source>
        <dbReference type="SAM" id="Phobius"/>
    </source>
</evidence>
<evidence type="ECO:0000313" key="3">
    <source>
        <dbReference type="Proteomes" id="UP000436088"/>
    </source>
</evidence>
<protein>
    <submittedName>
        <fullName evidence="2">Uncharacterized protein</fullName>
    </submittedName>
</protein>
<evidence type="ECO:0000313" key="2">
    <source>
        <dbReference type="EMBL" id="KAE8705375.1"/>
    </source>
</evidence>
<dbReference type="Proteomes" id="UP000436088">
    <property type="component" value="Unassembled WGS sequence"/>
</dbReference>
<reference evidence="2" key="1">
    <citation type="submission" date="2019-09" db="EMBL/GenBank/DDBJ databases">
        <title>Draft genome information of white flower Hibiscus syriacus.</title>
        <authorList>
            <person name="Kim Y.-M."/>
        </authorList>
    </citation>
    <scope>NUCLEOTIDE SEQUENCE [LARGE SCALE GENOMIC DNA]</scope>
    <source>
        <strain evidence="2">YM2019G1</strain>
    </source>
</reference>
<gene>
    <name evidence="2" type="ORF">F3Y22_tig00110429pilonHSYRG00911</name>
</gene>
<feature type="transmembrane region" description="Helical" evidence="1">
    <location>
        <begin position="60"/>
        <end position="79"/>
    </location>
</feature>
<dbReference type="PANTHER" id="PTHR46616">
    <property type="entry name" value="UBIQUITIN-PROTEIN LIGASE"/>
    <property type="match status" value="1"/>
</dbReference>
<keyword evidence="1" id="KW-0812">Transmembrane</keyword>
<sequence>MSWQISAKAGVDCDMFLIGAVLSAFQSFGHNFGYGIIAILFGVMGSVVILLLYLLVTVVFAIPSFLVLYFAFLVLERLVREITS</sequence>
<accession>A0A6A3AQ77</accession>
<feature type="transmembrane region" description="Helical" evidence="1">
    <location>
        <begin position="32"/>
        <end position="54"/>
    </location>
</feature>
<dbReference type="PANTHER" id="PTHR46616:SF1">
    <property type="entry name" value="TRANSCRIPTION FACTOR C2H2 FAMILY-RELATED"/>
    <property type="match status" value="1"/>
</dbReference>
<comment type="caution">
    <text evidence="2">The sequence shown here is derived from an EMBL/GenBank/DDBJ whole genome shotgun (WGS) entry which is preliminary data.</text>
</comment>
<name>A0A6A3AQ77_HIBSY</name>
<dbReference type="AlphaFoldDB" id="A0A6A3AQ77"/>
<keyword evidence="1" id="KW-1133">Transmembrane helix</keyword>
<keyword evidence="3" id="KW-1185">Reference proteome</keyword>